<dbReference type="GO" id="GO:0006396">
    <property type="term" value="P:RNA processing"/>
    <property type="evidence" value="ECO:0007669"/>
    <property type="project" value="TreeGrafter"/>
</dbReference>
<dbReference type="PANTHER" id="PTHR47934">
    <property type="entry name" value="PENTATRICOPEPTIDE REPEAT-CONTAINING PROTEIN PET309, MITOCHONDRIAL"/>
    <property type="match status" value="1"/>
</dbReference>
<dbReference type="Gene3D" id="1.25.40.10">
    <property type="entry name" value="Tetratricopeptide repeat domain"/>
    <property type="match status" value="1"/>
</dbReference>
<evidence type="ECO:0008006" key="4">
    <source>
        <dbReference type="Google" id="ProtNLM"/>
    </source>
</evidence>
<dbReference type="InterPro" id="IPR011990">
    <property type="entry name" value="TPR-like_helical_dom_sf"/>
</dbReference>
<evidence type="ECO:0000313" key="3">
    <source>
        <dbReference type="Proteomes" id="UP001165160"/>
    </source>
</evidence>
<keyword evidence="3" id="KW-1185">Reference proteome</keyword>
<dbReference type="EMBL" id="BRXX01000049">
    <property type="protein sequence ID" value="GMH85491.1"/>
    <property type="molecule type" value="Genomic_DNA"/>
</dbReference>
<sequence>MSTTTPYRTNRPTTTTTTTTTTTEDDTNPYTINPIFRSCLLEPPFHTSYSVHLNSTTQTSTLTQTTIDLPLLLSAALTLNPPYLDPLNLCLRPSTPLIKYASRKRSLRRLLQTSHLTPPEYLQTILQFPRLKVTESDLTLALSSCADFGEAVECFFSSSDQIHTCITLDHLVQTVRFIPSTGFSVMLSFVNDAMDFMSLPAPPRIKVYNEMFLLSTDWDSCHSLFTTLRDNRLYRDSTIVDKTSYSNLLTSASTSPSRLSLLNSYLKEDYAQSDHYIQRLYSLSPSSSEDIFSIYSDFRSYKTPNNSPNHISTETYNCVLSSLLNSGSITSAQSVFDHLIIDDVLISSTTCSILLHVRPPPLKFDLCLSLSYVLLSSDYRTVSLKLLRKLFNEVIIMSCDYNHVRIPWEIMKAAENKYDIKGTKYCYGRILRNVNRRAREGVEGVEISDDLTFTPCEVSLSLLRDMQENGIMASAGVYNVVIGTCGVERNYKMAEVVYNMSKGRGDVNCDAALIGAAKRCGEVEKGVQTFRDFIRKGVVVDVGTFNDVMSMVDSDEGVLIFEEVLNLISSRSLTVKGLSSTILKKDILDTHAMSTPSSLIALRYAVEQCSGDLVVVVGKGKGSGEQVIGKEVIKWVFERGGECEIDQQNTGRIRIPFRSLQLMRKGKI</sequence>
<protein>
    <recommendedName>
        <fullName evidence="4">Pentatricopeptide repeat-containing protein</fullName>
    </recommendedName>
</protein>
<dbReference type="AlphaFoldDB" id="A0A9W7B7D2"/>
<dbReference type="GO" id="GO:0003729">
    <property type="term" value="F:mRNA binding"/>
    <property type="evidence" value="ECO:0007669"/>
    <property type="project" value="TreeGrafter"/>
</dbReference>
<name>A0A9W7B7D2_9STRA</name>
<dbReference type="PANTHER" id="PTHR47934:SF6">
    <property type="entry name" value="MITOCHONDRIAL GROUP I INTRON SPLICING FACTOR CCM1-RELATED"/>
    <property type="match status" value="1"/>
</dbReference>
<dbReference type="Proteomes" id="UP001165160">
    <property type="component" value="Unassembled WGS sequence"/>
</dbReference>
<dbReference type="InterPro" id="IPR051114">
    <property type="entry name" value="Mito_RNA_Proc_CCM1"/>
</dbReference>
<comment type="caution">
    <text evidence="2">The sequence shown here is derived from an EMBL/GenBank/DDBJ whole genome shotgun (WGS) entry which is preliminary data.</text>
</comment>
<feature type="region of interest" description="Disordered" evidence="1">
    <location>
        <begin position="1"/>
        <end position="28"/>
    </location>
</feature>
<dbReference type="GO" id="GO:0007005">
    <property type="term" value="P:mitochondrion organization"/>
    <property type="evidence" value="ECO:0007669"/>
    <property type="project" value="TreeGrafter"/>
</dbReference>
<reference evidence="3" key="1">
    <citation type="journal article" date="2023" name="Commun. Biol.">
        <title>Genome analysis of Parmales, the sister group of diatoms, reveals the evolutionary specialization of diatoms from phago-mixotrophs to photoautotrophs.</title>
        <authorList>
            <person name="Ban H."/>
            <person name="Sato S."/>
            <person name="Yoshikawa S."/>
            <person name="Yamada K."/>
            <person name="Nakamura Y."/>
            <person name="Ichinomiya M."/>
            <person name="Sato N."/>
            <person name="Blanc-Mathieu R."/>
            <person name="Endo H."/>
            <person name="Kuwata A."/>
            <person name="Ogata H."/>
        </authorList>
    </citation>
    <scope>NUCLEOTIDE SEQUENCE [LARGE SCALE GENOMIC DNA]</scope>
    <source>
        <strain evidence="3">NIES 3699</strain>
    </source>
</reference>
<dbReference type="GO" id="GO:0005739">
    <property type="term" value="C:mitochondrion"/>
    <property type="evidence" value="ECO:0007669"/>
    <property type="project" value="TreeGrafter"/>
</dbReference>
<organism evidence="2 3">
    <name type="scientific">Triparma verrucosa</name>
    <dbReference type="NCBI Taxonomy" id="1606542"/>
    <lineage>
        <taxon>Eukaryota</taxon>
        <taxon>Sar</taxon>
        <taxon>Stramenopiles</taxon>
        <taxon>Ochrophyta</taxon>
        <taxon>Bolidophyceae</taxon>
        <taxon>Parmales</taxon>
        <taxon>Triparmaceae</taxon>
        <taxon>Triparma</taxon>
    </lineage>
</organism>
<gene>
    <name evidence="2" type="ORF">TrVE_jg5320</name>
</gene>
<evidence type="ECO:0000313" key="2">
    <source>
        <dbReference type="EMBL" id="GMH85491.1"/>
    </source>
</evidence>
<feature type="compositionally biased region" description="Low complexity" evidence="1">
    <location>
        <begin position="1"/>
        <end position="22"/>
    </location>
</feature>
<proteinExistence type="predicted"/>
<accession>A0A9W7B7D2</accession>
<evidence type="ECO:0000256" key="1">
    <source>
        <dbReference type="SAM" id="MobiDB-lite"/>
    </source>
</evidence>